<dbReference type="GO" id="GO:0003677">
    <property type="term" value="F:DNA binding"/>
    <property type="evidence" value="ECO:0007669"/>
    <property type="project" value="UniProtKB-KW"/>
</dbReference>
<keyword evidence="4" id="KW-1185">Reference proteome</keyword>
<accession>A0ABU1UVK6</accession>
<keyword evidence="2" id="KW-0325">Glycoprotein</keyword>
<protein>
    <submittedName>
        <fullName evidence="3">DNA-binding beta-propeller fold protein YncE</fullName>
    </submittedName>
</protein>
<dbReference type="EMBL" id="JAVDVX010000002">
    <property type="protein sequence ID" value="MDR7089224.1"/>
    <property type="molecule type" value="Genomic_DNA"/>
</dbReference>
<name>A0ABU1UVK6_9GAMM</name>
<dbReference type="InterPro" id="IPR011042">
    <property type="entry name" value="6-blade_b-propeller_TolB-like"/>
</dbReference>
<keyword evidence="1" id="KW-0732">Signal</keyword>
<organism evidence="3 4">
    <name type="scientific">Cellvibrio fibrivorans</name>
    <dbReference type="NCBI Taxonomy" id="126350"/>
    <lineage>
        <taxon>Bacteria</taxon>
        <taxon>Pseudomonadati</taxon>
        <taxon>Pseudomonadota</taxon>
        <taxon>Gammaproteobacteria</taxon>
        <taxon>Cellvibrionales</taxon>
        <taxon>Cellvibrionaceae</taxon>
        <taxon>Cellvibrio</taxon>
    </lineage>
</organism>
<evidence type="ECO:0000313" key="3">
    <source>
        <dbReference type="EMBL" id="MDR7089224.1"/>
    </source>
</evidence>
<evidence type="ECO:0000256" key="1">
    <source>
        <dbReference type="ARBA" id="ARBA00022729"/>
    </source>
</evidence>
<evidence type="ECO:0000256" key="2">
    <source>
        <dbReference type="ARBA" id="ARBA00023180"/>
    </source>
</evidence>
<dbReference type="Proteomes" id="UP001253595">
    <property type="component" value="Unassembled WGS sequence"/>
</dbReference>
<reference evidence="3 4" key="1">
    <citation type="submission" date="2023-07" db="EMBL/GenBank/DDBJ databases">
        <title>Sorghum-associated microbial communities from plants grown in Nebraska, USA.</title>
        <authorList>
            <person name="Schachtman D."/>
        </authorList>
    </citation>
    <scope>NUCLEOTIDE SEQUENCE [LARGE SCALE GENOMIC DNA]</scope>
    <source>
        <strain evidence="3 4">BE190</strain>
    </source>
</reference>
<proteinExistence type="predicted"/>
<dbReference type="RefSeq" id="WP_310070064.1">
    <property type="nucleotide sequence ID" value="NZ_JAVDVX010000002.1"/>
</dbReference>
<sequence>MIKQNIPLPKSNIDPHGLIVGQGDFQYRVNSHWGLLDAQKTPVENCHGLAMDSQGRIVMVTDHPRNNVIVYNKDGKLLDAWGTQFPGAHALRIVNENGEDVIYLVDSGWVLNRNWDGKSTDDWASPYNKVIAQSGFIAKLTLDGRLIYTIGHPQTIGVYRPDQPFRPTDIAVAPNGDLYITDGYGSDYLLQYDANGRYIRHWGGGDNANPAHNLKNTHGIEVDLRNPQDPHLMVSSRAERALKLFELNGDYRGAIDVAGAYIGGPVFSGDHFFAPVCWSHIDGKNADDSGFISVFDRDNRVVANLGGTQPEYRNGVLQPMRSTWDVFNHCHALCVDEDENLYVGQWRANQTYPFKLERL</sequence>
<keyword evidence="3" id="KW-0238">DNA-binding</keyword>
<dbReference type="PANTHER" id="PTHR10680">
    <property type="entry name" value="PEPTIDYL-GLYCINE ALPHA-AMIDATING MONOOXYGENASE"/>
    <property type="match status" value="1"/>
</dbReference>
<comment type="caution">
    <text evidence="3">The sequence shown here is derived from an EMBL/GenBank/DDBJ whole genome shotgun (WGS) entry which is preliminary data.</text>
</comment>
<gene>
    <name evidence="3" type="ORF">J2X05_001230</name>
</gene>
<dbReference type="PANTHER" id="PTHR10680:SF14">
    <property type="entry name" value="PEPTIDYL-GLYCINE ALPHA-AMIDATING MONOOXYGENASE"/>
    <property type="match status" value="1"/>
</dbReference>
<evidence type="ECO:0000313" key="4">
    <source>
        <dbReference type="Proteomes" id="UP001253595"/>
    </source>
</evidence>
<dbReference type="Gene3D" id="2.120.10.30">
    <property type="entry name" value="TolB, C-terminal domain"/>
    <property type="match status" value="2"/>
</dbReference>
<dbReference type="SUPFAM" id="SSF101898">
    <property type="entry name" value="NHL repeat"/>
    <property type="match status" value="1"/>
</dbReference>